<dbReference type="Proteomes" id="UP000198807">
    <property type="component" value="Unassembled WGS sequence"/>
</dbReference>
<dbReference type="GO" id="GO:0016747">
    <property type="term" value="F:acyltransferase activity, transferring groups other than amino-acyl groups"/>
    <property type="evidence" value="ECO:0007669"/>
    <property type="project" value="InterPro"/>
</dbReference>
<reference evidence="3" key="1">
    <citation type="submission" date="2016-10" db="EMBL/GenBank/DDBJ databases">
        <authorList>
            <person name="Varghese N."/>
            <person name="Submissions S."/>
        </authorList>
    </citation>
    <scope>NUCLEOTIDE SEQUENCE [LARGE SCALE GENOMIC DNA]</scope>
    <source>
        <strain evidence="3">CGMCC 1.9150</strain>
    </source>
</reference>
<sequence>MDIALKDVSRENFDAVIALEVAALQRGYVADNLYSIAESSLHPTYRPRAIYCDGEVVGFLMYESFDHDDRPSAYNIFRLMVDRHHQGRGIGYGAMQCVLDEIRAQGPFERIAICYVATNQVARDFYASLGFQEIGLNEETGEVIAEIRG</sequence>
<dbReference type="CDD" id="cd04301">
    <property type="entry name" value="NAT_SF"/>
    <property type="match status" value="1"/>
</dbReference>
<dbReference type="STRING" id="650850.SAMN04488129_12145"/>
<evidence type="ECO:0000313" key="3">
    <source>
        <dbReference type="Proteomes" id="UP000198807"/>
    </source>
</evidence>
<keyword evidence="2" id="KW-0808">Transferase</keyword>
<dbReference type="Pfam" id="PF00583">
    <property type="entry name" value="Acetyltransf_1"/>
    <property type="match status" value="1"/>
</dbReference>
<evidence type="ECO:0000259" key="1">
    <source>
        <dbReference type="PROSITE" id="PS51186"/>
    </source>
</evidence>
<name>A0A1H7UQ54_9GAMM</name>
<accession>A0A1H7UQ54</accession>
<dbReference type="InterPro" id="IPR000182">
    <property type="entry name" value="GNAT_dom"/>
</dbReference>
<gene>
    <name evidence="2" type="ORF">SAMN04488129_12145</name>
</gene>
<protein>
    <submittedName>
        <fullName evidence="2">Diamine N-acetyltransferase</fullName>
    </submittedName>
</protein>
<feature type="domain" description="N-acetyltransferase" evidence="1">
    <location>
        <begin position="3"/>
        <end position="149"/>
    </location>
</feature>
<dbReference type="PROSITE" id="PS51186">
    <property type="entry name" value="GNAT"/>
    <property type="match status" value="1"/>
</dbReference>
<organism evidence="2 3">
    <name type="scientific">Halomonas daqiaonensis</name>
    <dbReference type="NCBI Taxonomy" id="650850"/>
    <lineage>
        <taxon>Bacteria</taxon>
        <taxon>Pseudomonadati</taxon>
        <taxon>Pseudomonadota</taxon>
        <taxon>Gammaproteobacteria</taxon>
        <taxon>Oceanospirillales</taxon>
        <taxon>Halomonadaceae</taxon>
        <taxon>Halomonas</taxon>
    </lineage>
</organism>
<dbReference type="Gene3D" id="3.40.630.30">
    <property type="match status" value="1"/>
</dbReference>
<dbReference type="PANTHER" id="PTHR43617">
    <property type="entry name" value="L-AMINO ACID N-ACETYLTRANSFERASE"/>
    <property type="match status" value="1"/>
</dbReference>
<dbReference type="EMBL" id="FOBC01000021">
    <property type="protein sequence ID" value="SEL98956.1"/>
    <property type="molecule type" value="Genomic_DNA"/>
</dbReference>
<proteinExistence type="predicted"/>
<keyword evidence="3" id="KW-1185">Reference proteome</keyword>
<dbReference type="AlphaFoldDB" id="A0A1H7UQ54"/>
<dbReference type="InterPro" id="IPR050276">
    <property type="entry name" value="MshD_Acetyltransferase"/>
</dbReference>
<dbReference type="PANTHER" id="PTHR43617:SF38">
    <property type="entry name" value="N-ACETYLTRANSFERASE DOMAIN-CONTAINING PROTEIN"/>
    <property type="match status" value="1"/>
</dbReference>
<dbReference type="InterPro" id="IPR016181">
    <property type="entry name" value="Acyl_CoA_acyltransferase"/>
</dbReference>
<dbReference type="SUPFAM" id="SSF55729">
    <property type="entry name" value="Acyl-CoA N-acyltransferases (Nat)"/>
    <property type="match status" value="1"/>
</dbReference>
<dbReference type="RefSeq" id="WP_170840159.1">
    <property type="nucleotide sequence ID" value="NZ_FOBC01000021.1"/>
</dbReference>
<evidence type="ECO:0000313" key="2">
    <source>
        <dbReference type="EMBL" id="SEL98956.1"/>
    </source>
</evidence>